<comment type="subcellular location">
    <subcellularLocation>
        <location evidence="1 13">Membrane</location>
        <topology evidence="1 13">Multi-pass membrane protein</topology>
    </subcellularLocation>
</comment>
<dbReference type="InterPro" id="IPR001757">
    <property type="entry name" value="P_typ_ATPase"/>
</dbReference>
<gene>
    <name evidence="17" type="ORF">LECACI_7A003104</name>
</gene>
<keyword evidence="10 13" id="KW-1133">Transmembrane helix</keyword>
<dbReference type="FunFam" id="3.40.1110.10:FF:000057">
    <property type="entry name" value="Cation-transporting ATPase"/>
    <property type="match status" value="1"/>
</dbReference>
<feature type="transmembrane region" description="Helical" evidence="13">
    <location>
        <begin position="1251"/>
        <end position="1269"/>
    </location>
</feature>
<dbReference type="SUPFAM" id="SSF81660">
    <property type="entry name" value="Metal cation-transporting ATPase, ATP-binding domain N"/>
    <property type="match status" value="1"/>
</dbReference>
<dbReference type="GO" id="GO:0015662">
    <property type="term" value="F:P-type ion transporter activity"/>
    <property type="evidence" value="ECO:0007669"/>
    <property type="project" value="InterPro"/>
</dbReference>
<evidence type="ECO:0000256" key="13">
    <source>
        <dbReference type="RuleBase" id="RU362082"/>
    </source>
</evidence>
<feature type="transmembrane region" description="Helical" evidence="13">
    <location>
        <begin position="1281"/>
        <end position="1306"/>
    </location>
</feature>
<dbReference type="GO" id="GO:0019829">
    <property type="term" value="F:ATPase-coupled monoatomic cation transmembrane transporter activity"/>
    <property type="evidence" value="ECO:0007669"/>
    <property type="project" value="UniProtKB-UniRule"/>
</dbReference>
<dbReference type="Pfam" id="PF00122">
    <property type="entry name" value="E1-E2_ATPase"/>
    <property type="match status" value="1"/>
</dbReference>
<keyword evidence="6 13" id="KW-0547">Nucleotide-binding</keyword>
<dbReference type="PROSITE" id="PS01229">
    <property type="entry name" value="COF_2"/>
    <property type="match status" value="1"/>
</dbReference>
<dbReference type="FunFam" id="2.70.150.10:FF:000119">
    <property type="entry name" value="Cation-transporting ATPase"/>
    <property type="match status" value="1"/>
</dbReference>
<keyword evidence="5 13" id="KW-0479">Metal-binding</keyword>
<dbReference type="PANTHER" id="PTHR45630:SF8">
    <property type="entry name" value="CATION-TRANSPORTING ATPASE"/>
    <property type="match status" value="1"/>
</dbReference>
<feature type="domain" description="P-type ATPase A" evidence="15">
    <location>
        <begin position="421"/>
        <end position="548"/>
    </location>
</feature>
<evidence type="ECO:0000259" key="15">
    <source>
        <dbReference type="Pfam" id="PF00122"/>
    </source>
</evidence>
<dbReference type="NCBIfam" id="TIGR01494">
    <property type="entry name" value="ATPase_P-type"/>
    <property type="match status" value="1"/>
</dbReference>
<dbReference type="Gene3D" id="3.40.50.1000">
    <property type="entry name" value="HAD superfamily/HAD-like"/>
    <property type="match status" value="1"/>
</dbReference>
<organism evidence="17 18">
    <name type="scientific">Lecanosticta acicola</name>
    <dbReference type="NCBI Taxonomy" id="111012"/>
    <lineage>
        <taxon>Eukaryota</taxon>
        <taxon>Fungi</taxon>
        <taxon>Dikarya</taxon>
        <taxon>Ascomycota</taxon>
        <taxon>Pezizomycotina</taxon>
        <taxon>Dothideomycetes</taxon>
        <taxon>Dothideomycetidae</taxon>
        <taxon>Mycosphaerellales</taxon>
        <taxon>Mycosphaerellaceae</taxon>
        <taxon>Lecanosticta</taxon>
    </lineage>
</organism>
<keyword evidence="8 13" id="KW-0460">Magnesium</keyword>
<feature type="transmembrane region" description="Helical" evidence="13">
    <location>
        <begin position="197"/>
        <end position="218"/>
    </location>
</feature>
<dbReference type="InterPro" id="IPR047819">
    <property type="entry name" value="P5A-ATPase_N"/>
</dbReference>
<dbReference type="GO" id="GO:0006874">
    <property type="term" value="P:intracellular calcium ion homeostasis"/>
    <property type="evidence" value="ECO:0007669"/>
    <property type="project" value="TreeGrafter"/>
</dbReference>
<feature type="transmembrane region" description="Helical" evidence="13">
    <location>
        <begin position="381"/>
        <end position="401"/>
    </location>
</feature>
<dbReference type="SUPFAM" id="SSF56784">
    <property type="entry name" value="HAD-like"/>
    <property type="match status" value="1"/>
</dbReference>
<dbReference type="InterPro" id="IPR059000">
    <property type="entry name" value="ATPase_P-type_domA"/>
</dbReference>
<feature type="transmembrane region" description="Helical" evidence="13">
    <location>
        <begin position="601"/>
        <end position="622"/>
    </location>
</feature>
<evidence type="ECO:0000256" key="3">
    <source>
        <dbReference type="ARBA" id="ARBA00022553"/>
    </source>
</evidence>
<evidence type="ECO:0000256" key="5">
    <source>
        <dbReference type="ARBA" id="ARBA00022723"/>
    </source>
</evidence>
<protein>
    <recommendedName>
        <fullName evidence="13">Cation-transporting ATPase</fullName>
        <ecNumber evidence="13">7.2.2.-</ecNumber>
    </recommendedName>
</protein>
<reference evidence="17" key="1">
    <citation type="submission" date="2023-11" db="EMBL/GenBank/DDBJ databases">
        <authorList>
            <person name="Alioto T."/>
            <person name="Alioto T."/>
            <person name="Gomez Garrido J."/>
        </authorList>
    </citation>
    <scope>NUCLEOTIDE SEQUENCE</scope>
</reference>
<keyword evidence="9 13" id="KW-1278">Translocase</keyword>
<comment type="catalytic activity">
    <reaction evidence="12 13">
        <text>ATP + H2O = ADP + phosphate + H(+)</text>
        <dbReference type="Rhea" id="RHEA:13065"/>
        <dbReference type="ChEBI" id="CHEBI:15377"/>
        <dbReference type="ChEBI" id="CHEBI:15378"/>
        <dbReference type="ChEBI" id="CHEBI:30616"/>
        <dbReference type="ChEBI" id="CHEBI:43474"/>
        <dbReference type="ChEBI" id="CHEBI:456216"/>
    </reaction>
</comment>
<evidence type="ECO:0000256" key="14">
    <source>
        <dbReference type="SAM" id="MobiDB-lite"/>
    </source>
</evidence>
<evidence type="ECO:0000256" key="8">
    <source>
        <dbReference type="ARBA" id="ARBA00022842"/>
    </source>
</evidence>
<keyword evidence="3" id="KW-0597">Phosphoprotein</keyword>
<keyword evidence="11 13" id="KW-0472">Membrane</keyword>
<dbReference type="InterPro" id="IPR018303">
    <property type="entry name" value="ATPase_P-typ_P_site"/>
</dbReference>
<proteinExistence type="inferred from homology"/>
<dbReference type="SUPFAM" id="SSF81653">
    <property type="entry name" value="Calcium ATPase, transduction domain A"/>
    <property type="match status" value="1"/>
</dbReference>
<dbReference type="FunFam" id="3.40.50.1000:FF:000068">
    <property type="entry name" value="Cation-transporting ATPase"/>
    <property type="match status" value="1"/>
</dbReference>
<evidence type="ECO:0000256" key="4">
    <source>
        <dbReference type="ARBA" id="ARBA00022692"/>
    </source>
</evidence>
<dbReference type="FunFam" id="1.20.1110.10:FF:000032">
    <property type="entry name" value="Cation-transporting ATPase"/>
    <property type="match status" value="1"/>
</dbReference>
<evidence type="ECO:0000259" key="16">
    <source>
        <dbReference type="Pfam" id="PF12409"/>
    </source>
</evidence>
<dbReference type="InterPro" id="IPR047821">
    <property type="entry name" value="P5B-type_ATPase"/>
</dbReference>
<dbReference type="SFLD" id="SFLDF00027">
    <property type="entry name" value="p-type_atpase"/>
    <property type="match status" value="1"/>
</dbReference>
<comment type="similarity">
    <text evidence="2 13">Belongs to the cation transport ATPase (P-type) (TC 3.A.3) family. Type V subfamily.</text>
</comment>
<keyword evidence="4 13" id="KW-0812">Transmembrane</keyword>
<feature type="compositionally biased region" description="Acidic residues" evidence="14">
    <location>
        <begin position="107"/>
        <end position="117"/>
    </location>
</feature>
<dbReference type="InterPro" id="IPR023214">
    <property type="entry name" value="HAD_sf"/>
</dbReference>
<dbReference type="SUPFAM" id="SSF81665">
    <property type="entry name" value="Calcium ATPase, transmembrane domain M"/>
    <property type="match status" value="1"/>
</dbReference>
<dbReference type="SFLD" id="SFLDS00003">
    <property type="entry name" value="Haloacid_Dehalogenase"/>
    <property type="match status" value="1"/>
</dbReference>
<evidence type="ECO:0000256" key="12">
    <source>
        <dbReference type="ARBA" id="ARBA00049360"/>
    </source>
</evidence>
<dbReference type="PANTHER" id="PTHR45630">
    <property type="entry name" value="CATION-TRANSPORTING ATPASE-RELATED"/>
    <property type="match status" value="1"/>
</dbReference>
<feature type="compositionally biased region" description="Basic and acidic residues" evidence="14">
    <location>
        <begin position="1"/>
        <end position="10"/>
    </location>
</feature>
<dbReference type="EMBL" id="CAVMBE010000014">
    <property type="protein sequence ID" value="CAK3941184.1"/>
    <property type="molecule type" value="Genomic_DNA"/>
</dbReference>
<dbReference type="InterPro" id="IPR006544">
    <property type="entry name" value="P-type_TPase_V"/>
</dbReference>
<dbReference type="PRINTS" id="PR00119">
    <property type="entry name" value="CATATPASE"/>
</dbReference>
<feature type="transmembrane region" description="Helical" evidence="13">
    <location>
        <begin position="1174"/>
        <end position="1196"/>
    </location>
</feature>
<feature type="transmembrane region" description="Helical" evidence="13">
    <location>
        <begin position="1134"/>
        <end position="1153"/>
    </location>
</feature>
<dbReference type="GO" id="GO:0016020">
    <property type="term" value="C:membrane"/>
    <property type="evidence" value="ECO:0007669"/>
    <property type="project" value="UniProtKB-SubCell"/>
</dbReference>
<dbReference type="Gene3D" id="2.70.150.10">
    <property type="entry name" value="Calcium-transporting ATPase, cytoplasmic transduction domain A"/>
    <property type="match status" value="1"/>
</dbReference>
<dbReference type="InterPro" id="IPR023298">
    <property type="entry name" value="ATPase_P-typ_TM_dom_sf"/>
</dbReference>
<dbReference type="GO" id="GO:0016887">
    <property type="term" value="F:ATP hydrolysis activity"/>
    <property type="evidence" value="ECO:0007669"/>
    <property type="project" value="InterPro"/>
</dbReference>
<dbReference type="Proteomes" id="UP001296104">
    <property type="component" value="Unassembled WGS sequence"/>
</dbReference>
<dbReference type="Gene3D" id="1.20.1110.10">
    <property type="entry name" value="Calcium-transporting ATPase, transmembrane domain"/>
    <property type="match status" value="1"/>
</dbReference>
<sequence>MDDDEMERRHSSAVYRRPSTMSEASFLGDVEMAQDEIFSGPMSESVPTASSSFYHRRSRADSTTSFTYYDEEDQELDEEEWPEEAILDEQEELENGELNGENTFIEPEMDNDYDDSTEAVSVESPRPRKGIRKLSGTSRSSRASRDSRRSTEAPLLRRHYSGDSDVSGFRTGGRVSQKIFILTEDMTIVVAGFKTSVFGFALYICLCVLTGGLGYLIFRWLPKWYVRLVGKSTPLGKCDWVVIENQWGEMEVKDLNKQEFGQSLSSVFGYTKGKLQDYDEYDDPIVEELRILDYRYIRFCYHPLKDKFILGNTWKDPAWTDVTAVRAGIDGDEQEMRERIFGKNAIDLEQKSIGQLLVDEAFHPFYVFQIASLILWSLDEYYYYAACIFIISVVSITTTLIETRQTMKRLRDIARFECDIRVQRGGFWRYVESWELVPGDVYEVTDPNLDQFPCDSLLLSGDCIVNESMLTGESVPVSKTPATDETLEMLNLGASTIHADVARHMLFSGTKIIRARRPQDDKSDEAAALALVVRTGFNTTKGALVRSMLFPKPSGFKFYRDSFRYISVMACIAGVGFIASFVNFIRLGLQWHLIVVRALDLITIVVPPALPATLTIGTNFALQRLKSKQIFCISPQRVNVGGKLDVMCFDKTGTLTEDGLDVLGVRVVSRPANRFSDILTEASTLLPGAVYERDPTMDYNANKAILYTMATCHSLRIVDDEFIGDPLDLKMFEFTGWQFEEGAEIAGGEEDENASLTPSVARPPPGMEFDIDEEQDSPNSRRAIELGILKSFEFVSQLRRASVVVRQFGDKSGDVFVKGAPEAMKGICRPESFPADYDDLLAYYTHRGYRVIACATKHIFKLNWLKVQKMKREEAESNLDFVGFIVFENKLKETTTDVIEELRDANIRTVMCTGDNILTAISVARECGLIDKSAHCFVPHFVEGDAHTALSKLAWESVDNPVYQLDENTLKPLPPPAEHDSSLPYDVSNLRNYSVAVTGDVFRWLIDFASPKVLSEMLVIGQVFARMSPDEKHELVERLQSIDYCAGFCGDGANDCGALKAADVGISLSEAEASVAAPFTSRIFDISCVPEVIREGRAALVTSFSCFKYMSLYSAIQFTSVSFLYASASNLGDFQFLYIDLLLILPIAIFMGWTGPYPSLSRKRPTASLVSRKVLTPLLGQIVICVLTQFVGWYFVRKQPWYQPPVLDRDHSNSKNSENTTLFLISCYQYILSAIVLSVGKPFRQSMRHNLPFVITMLVALAISSYMLFDPAPWVEEWMELTFLSIKFKVFILVLAVGAFCVSYLAERQILPRVARGIGLLVKTLRRDGGKKRKEYKVIAEEMRI</sequence>
<feature type="compositionally biased region" description="Acidic residues" evidence="14">
    <location>
        <begin position="69"/>
        <end position="95"/>
    </location>
</feature>
<dbReference type="CDD" id="cd07542">
    <property type="entry name" value="P-type_ATPase_cation"/>
    <property type="match status" value="1"/>
</dbReference>
<comment type="caution">
    <text evidence="17">The sequence shown here is derived from an EMBL/GenBank/DDBJ whole genome shotgun (WGS) entry which is preliminary data.</text>
</comment>
<keyword evidence="18" id="KW-1185">Reference proteome</keyword>
<dbReference type="NCBIfam" id="TIGR01657">
    <property type="entry name" value="P-ATPase-V"/>
    <property type="match status" value="1"/>
</dbReference>
<feature type="transmembrane region" description="Helical" evidence="13">
    <location>
        <begin position="565"/>
        <end position="589"/>
    </location>
</feature>
<keyword evidence="7 13" id="KW-0067">ATP-binding</keyword>
<feature type="region of interest" description="Disordered" evidence="14">
    <location>
        <begin position="1"/>
        <end position="154"/>
    </location>
</feature>
<evidence type="ECO:0000256" key="7">
    <source>
        <dbReference type="ARBA" id="ARBA00022840"/>
    </source>
</evidence>
<dbReference type="InterPro" id="IPR036412">
    <property type="entry name" value="HAD-like_sf"/>
</dbReference>
<dbReference type="InterPro" id="IPR008250">
    <property type="entry name" value="ATPase_P-typ_transduc_dom_A_sf"/>
</dbReference>
<accession>A0AAI8YW58</accession>
<evidence type="ECO:0000256" key="6">
    <source>
        <dbReference type="ARBA" id="ARBA00022741"/>
    </source>
</evidence>
<evidence type="ECO:0000256" key="2">
    <source>
        <dbReference type="ARBA" id="ARBA00006000"/>
    </source>
</evidence>
<dbReference type="Gene3D" id="3.40.1110.10">
    <property type="entry name" value="Calcium-transporting ATPase, cytoplasmic domain N"/>
    <property type="match status" value="1"/>
</dbReference>
<feature type="transmembrane region" description="Helical" evidence="13">
    <location>
        <begin position="1110"/>
        <end position="1128"/>
    </location>
</feature>
<dbReference type="InterPro" id="IPR044492">
    <property type="entry name" value="P_typ_ATPase_HD_dom"/>
</dbReference>
<feature type="domain" description="P5B-type ATPase N-terminal" evidence="16">
    <location>
        <begin position="184"/>
        <end position="302"/>
    </location>
</feature>
<dbReference type="Pfam" id="PF12409">
    <property type="entry name" value="P5-ATPase"/>
    <property type="match status" value="1"/>
</dbReference>
<dbReference type="EC" id="7.2.2.-" evidence="13"/>
<dbReference type="SFLD" id="SFLDG00002">
    <property type="entry name" value="C1.7:_P-type_atpase_like"/>
    <property type="match status" value="1"/>
</dbReference>
<evidence type="ECO:0000313" key="17">
    <source>
        <dbReference type="EMBL" id="CAK3941184.1"/>
    </source>
</evidence>
<evidence type="ECO:0000313" key="18">
    <source>
        <dbReference type="Proteomes" id="UP001296104"/>
    </source>
</evidence>
<dbReference type="PROSITE" id="PS00154">
    <property type="entry name" value="ATPASE_E1_E2"/>
    <property type="match status" value="1"/>
</dbReference>
<dbReference type="InterPro" id="IPR023299">
    <property type="entry name" value="ATPase_P-typ_cyto_dom_N"/>
</dbReference>
<evidence type="ECO:0000256" key="11">
    <source>
        <dbReference type="ARBA" id="ARBA00023136"/>
    </source>
</evidence>
<evidence type="ECO:0000256" key="10">
    <source>
        <dbReference type="ARBA" id="ARBA00022989"/>
    </source>
</evidence>
<evidence type="ECO:0000256" key="1">
    <source>
        <dbReference type="ARBA" id="ARBA00004141"/>
    </source>
</evidence>
<name>A0AAI8YW58_9PEZI</name>
<dbReference type="GO" id="GO:0046872">
    <property type="term" value="F:metal ion binding"/>
    <property type="evidence" value="ECO:0007669"/>
    <property type="project" value="UniProtKB-UniRule"/>
</dbReference>
<evidence type="ECO:0000256" key="9">
    <source>
        <dbReference type="ARBA" id="ARBA00022967"/>
    </source>
</evidence>
<feature type="transmembrane region" description="Helical" evidence="13">
    <location>
        <begin position="1221"/>
        <end position="1239"/>
    </location>
</feature>
<dbReference type="GO" id="GO:0005524">
    <property type="term" value="F:ATP binding"/>
    <property type="evidence" value="ECO:0007669"/>
    <property type="project" value="UniProtKB-UniRule"/>
</dbReference>
<dbReference type="Pfam" id="PF00702">
    <property type="entry name" value="Hydrolase"/>
    <property type="match status" value="1"/>
</dbReference>